<dbReference type="GO" id="GO:0005829">
    <property type="term" value="C:cytosol"/>
    <property type="evidence" value="ECO:0007669"/>
    <property type="project" value="TreeGrafter"/>
</dbReference>
<dbReference type="GO" id="GO:0003677">
    <property type="term" value="F:DNA binding"/>
    <property type="evidence" value="ECO:0007669"/>
    <property type="project" value="UniProtKB-KW"/>
</dbReference>
<dbReference type="Proteomes" id="UP000320776">
    <property type="component" value="Chromosome"/>
</dbReference>
<dbReference type="InterPro" id="IPR050807">
    <property type="entry name" value="TransReg_Diox_bact_type"/>
</dbReference>
<dbReference type="SMART" id="SM00530">
    <property type="entry name" value="HTH_XRE"/>
    <property type="match status" value="1"/>
</dbReference>
<keyword evidence="4" id="KW-1185">Reference proteome</keyword>
<evidence type="ECO:0000256" key="1">
    <source>
        <dbReference type="ARBA" id="ARBA00023125"/>
    </source>
</evidence>
<accession>A0A517DT93</accession>
<dbReference type="RefSeq" id="WP_144350163.1">
    <property type="nucleotide sequence ID" value="NZ_CP036259.1"/>
</dbReference>
<evidence type="ECO:0000259" key="2">
    <source>
        <dbReference type="PROSITE" id="PS50943"/>
    </source>
</evidence>
<reference evidence="3 4" key="1">
    <citation type="submission" date="2019-02" db="EMBL/GenBank/DDBJ databases">
        <title>Closed genome of Sporomusa termitida DSM 4440.</title>
        <authorList>
            <person name="Poehlein A."/>
            <person name="Daniel R."/>
        </authorList>
    </citation>
    <scope>NUCLEOTIDE SEQUENCE [LARGE SCALE GENOMIC DNA]</scope>
    <source>
        <strain evidence="3 4">DSM 4440</strain>
    </source>
</reference>
<dbReference type="Gene3D" id="1.10.260.40">
    <property type="entry name" value="lambda repressor-like DNA-binding domains"/>
    <property type="match status" value="1"/>
</dbReference>
<organism evidence="3 4">
    <name type="scientific">Sporomusa termitida</name>
    <dbReference type="NCBI Taxonomy" id="2377"/>
    <lineage>
        <taxon>Bacteria</taxon>
        <taxon>Bacillati</taxon>
        <taxon>Bacillota</taxon>
        <taxon>Negativicutes</taxon>
        <taxon>Selenomonadales</taxon>
        <taxon>Sporomusaceae</taxon>
        <taxon>Sporomusa</taxon>
    </lineage>
</organism>
<evidence type="ECO:0000313" key="4">
    <source>
        <dbReference type="Proteomes" id="UP000320776"/>
    </source>
</evidence>
<dbReference type="EMBL" id="CP036259">
    <property type="protein sequence ID" value="QDR80570.1"/>
    <property type="molecule type" value="Genomic_DNA"/>
</dbReference>
<dbReference type="GO" id="GO:0003700">
    <property type="term" value="F:DNA-binding transcription factor activity"/>
    <property type="evidence" value="ECO:0007669"/>
    <property type="project" value="TreeGrafter"/>
</dbReference>
<dbReference type="InterPro" id="IPR010982">
    <property type="entry name" value="Lambda_DNA-bd_dom_sf"/>
</dbReference>
<dbReference type="InterPro" id="IPR001387">
    <property type="entry name" value="Cro/C1-type_HTH"/>
</dbReference>
<sequence length="103" mass="11498">MDITKRIIELRELKGYSTNKLAAIAGLSQGFVRQIELGEKQPTVDSMSKICAGLGISLSDFFSDEETEIPIDIKQLVTIAKTLTPGQREALQLFLERMKNDIQ</sequence>
<keyword evidence="1" id="KW-0238">DNA-binding</keyword>
<dbReference type="CDD" id="cd00093">
    <property type="entry name" value="HTH_XRE"/>
    <property type="match status" value="1"/>
</dbReference>
<dbReference type="AlphaFoldDB" id="A0A517DT93"/>
<evidence type="ECO:0000313" key="3">
    <source>
        <dbReference type="EMBL" id="QDR80570.1"/>
    </source>
</evidence>
<dbReference type="KEGG" id="sted:SPTER_18990"/>
<dbReference type="PANTHER" id="PTHR46797">
    <property type="entry name" value="HTH-TYPE TRANSCRIPTIONAL REGULATOR"/>
    <property type="match status" value="1"/>
</dbReference>
<dbReference type="PANTHER" id="PTHR46797:SF2">
    <property type="entry name" value="TRANSCRIPTIONAL REGULATOR"/>
    <property type="match status" value="1"/>
</dbReference>
<proteinExistence type="predicted"/>
<protein>
    <submittedName>
        <fullName evidence="3">Helix-turn-helix protein</fullName>
    </submittedName>
</protein>
<gene>
    <name evidence="3" type="ORF">SPTER_18990</name>
</gene>
<dbReference type="OrthoDB" id="1684348at2"/>
<dbReference type="Pfam" id="PF01381">
    <property type="entry name" value="HTH_3"/>
    <property type="match status" value="1"/>
</dbReference>
<feature type="domain" description="HTH cro/C1-type" evidence="2">
    <location>
        <begin position="7"/>
        <end position="61"/>
    </location>
</feature>
<name>A0A517DT93_9FIRM</name>
<dbReference type="SUPFAM" id="SSF47413">
    <property type="entry name" value="lambda repressor-like DNA-binding domains"/>
    <property type="match status" value="1"/>
</dbReference>
<dbReference type="PROSITE" id="PS50943">
    <property type="entry name" value="HTH_CROC1"/>
    <property type="match status" value="1"/>
</dbReference>